<dbReference type="InterPro" id="IPR001878">
    <property type="entry name" value="Znf_CCHC"/>
</dbReference>
<protein>
    <recommendedName>
        <fullName evidence="3">CCHC-type domain-containing protein</fullName>
    </recommendedName>
</protein>
<dbReference type="Gramene" id="OBART11G14130.1">
    <property type="protein sequence ID" value="OBART11G14130.1"/>
    <property type="gene ID" value="OBART11G14130"/>
</dbReference>
<dbReference type="PaxDb" id="65489-OBART11G14130.1"/>
<sequence>MLIQYVQFPMTTKEQKHSVTCASTSKKRKRCRITRNAKYQIQARENLRQRTNPSVQFYEGESQYPNSSGSMSRLAMSESSQQTTMINSKSHEGSNSVSCPPPSTRCGHKAGVKCFICHEMGHYSWDCPQKGKTKPVQPMTSLPNISGSKGSKPPNSGSVTLTSPPVGQSRLNHVQVETNGEVVNLEQAEKADKEQVSHEGADPQ</sequence>
<organism evidence="4">
    <name type="scientific">Oryza barthii</name>
    <dbReference type="NCBI Taxonomy" id="65489"/>
    <lineage>
        <taxon>Eukaryota</taxon>
        <taxon>Viridiplantae</taxon>
        <taxon>Streptophyta</taxon>
        <taxon>Embryophyta</taxon>
        <taxon>Tracheophyta</taxon>
        <taxon>Spermatophyta</taxon>
        <taxon>Magnoliopsida</taxon>
        <taxon>Liliopsida</taxon>
        <taxon>Poales</taxon>
        <taxon>Poaceae</taxon>
        <taxon>BOP clade</taxon>
        <taxon>Oryzoideae</taxon>
        <taxon>Oryzeae</taxon>
        <taxon>Oryzinae</taxon>
        <taxon>Oryza</taxon>
    </lineage>
</organism>
<dbReference type="InterPro" id="IPR036875">
    <property type="entry name" value="Znf_CCHC_sf"/>
</dbReference>
<dbReference type="EnsemblPlants" id="OBART11G14130.1">
    <property type="protein sequence ID" value="OBART11G14130.1"/>
    <property type="gene ID" value="OBART11G14130"/>
</dbReference>
<feature type="domain" description="CCHC-type" evidence="3">
    <location>
        <begin position="113"/>
        <end position="129"/>
    </location>
</feature>
<proteinExistence type="predicted"/>
<evidence type="ECO:0000313" key="4">
    <source>
        <dbReference type="EnsemblPlants" id="OBART11G14130.1"/>
    </source>
</evidence>
<dbReference type="HOGENOM" id="CLU_1345062_0_0_1"/>
<accession>A0A0D3HM17</accession>
<dbReference type="Proteomes" id="UP000026960">
    <property type="component" value="Chromosome 11"/>
</dbReference>
<keyword evidence="1" id="KW-0479">Metal-binding</keyword>
<reference evidence="4" key="1">
    <citation type="journal article" date="2009" name="Rice">
        <title>De Novo Next Generation Sequencing of Plant Genomes.</title>
        <authorList>
            <person name="Rounsley S."/>
            <person name="Marri P.R."/>
            <person name="Yu Y."/>
            <person name="He R."/>
            <person name="Sisneros N."/>
            <person name="Goicoechea J.L."/>
            <person name="Lee S.J."/>
            <person name="Angelova A."/>
            <person name="Kudrna D."/>
            <person name="Luo M."/>
            <person name="Affourtit J."/>
            <person name="Desany B."/>
            <person name="Knight J."/>
            <person name="Niazi F."/>
            <person name="Egholm M."/>
            <person name="Wing R.A."/>
        </authorList>
    </citation>
    <scope>NUCLEOTIDE SEQUENCE [LARGE SCALE GENOMIC DNA]</scope>
    <source>
        <strain evidence="4">cv. IRGC 105608</strain>
    </source>
</reference>
<dbReference type="Gene3D" id="4.10.60.10">
    <property type="entry name" value="Zinc finger, CCHC-type"/>
    <property type="match status" value="1"/>
</dbReference>
<dbReference type="GO" id="GO:0003676">
    <property type="term" value="F:nucleic acid binding"/>
    <property type="evidence" value="ECO:0007669"/>
    <property type="project" value="InterPro"/>
</dbReference>
<evidence type="ECO:0000256" key="2">
    <source>
        <dbReference type="SAM" id="MobiDB-lite"/>
    </source>
</evidence>
<keyword evidence="1" id="KW-0863">Zinc-finger</keyword>
<keyword evidence="1" id="KW-0862">Zinc</keyword>
<evidence type="ECO:0000259" key="3">
    <source>
        <dbReference type="PROSITE" id="PS50158"/>
    </source>
</evidence>
<evidence type="ECO:0000313" key="5">
    <source>
        <dbReference type="Proteomes" id="UP000026960"/>
    </source>
</evidence>
<feature type="compositionally biased region" description="Low complexity" evidence="2">
    <location>
        <begin position="146"/>
        <end position="158"/>
    </location>
</feature>
<feature type="region of interest" description="Disordered" evidence="2">
    <location>
        <begin position="130"/>
        <end position="204"/>
    </location>
</feature>
<dbReference type="AlphaFoldDB" id="A0A0D3HM17"/>
<feature type="compositionally biased region" description="Polar residues" evidence="2">
    <location>
        <begin position="159"/>
        <end position="178"/>
    </location>
</feature>
<keyword evidence="5" id="KW-1185">Reference proteome</keyword>
<feature type="compositionally biased region" description="Basic and acidic residues" evidence="2">
    <location>
        <begin position="187"/>
        <end position="204"/>
    </location>
</feature>
<evidence type="ECO:0000256" key="1">
    <source>
        <dbReference type="PROSITE-ProRule" id="PRU00047"/>
    </source>
</evidence>
<dbReference type="SUPFAM" id="SSF57756">
    <property type="entry name" value="Retrovirus zinc finger-like domains"/>
    <property type="match status" value="1"/>
</dbReference>
<name>A0A0D3HM17_9ORYZ</name>
<reference evidence="4" key="2">
    <citation type="submission" date="2015-03" db="UniProtKB">
        <authorList>
            <consortium name="EnsemblPlants"/>
        </authorList>
    </citation>
    <scope>IDENTIFICATION</scope>
</reference>
<dbReference type="GO" id="GO:0008270">
    <property type="term" value="F:zinc ion binding"/>
    <property type="evidence" value="ECO:0007669"/>
    <property type="project" value="UniProtKB-KW"/>
</dbReference>
<dbReference type="SMART" id="SM00343">
    <property type="entry name" value="ZnF_C2HC"/>
    <property type="match status" value="1"/>
</dbReference>
<dbReference type="PROSITE" id="PS50158">
    <property type="entry name" value="ZF_CCHC"/>
    <property type="match status" value="1"/>
</dbReference>
<dbReference type="STRING" id="65489.A0A0D3HM17"/>